<dbReference type="RefSeq" id="WP_380020699.1">
    <property type="nucleotide sequence ID" value="NZ_JBHSHD010000007.1"/>
</dbReference>
<keyword evidence="2" id="KW-1185">Reference proteome</keyword>
<dbReference type="Proteomes" id="UP001595886">
    <property type="component" value="Unassembled WGS sequence"/>
</dbReference>
<comment type="caution">
    <text evidence="1">The sequence shown here is derived from an EMBL/GenBank/DDBJ whole genome shotgun (WGS) entry which is preliminary data.</text>
</comment>
<name>A0ABV9QTP9_9GAMM</name>
<evidence type="ECO:0000313" key="2">
    <source>
        <dbReference type="Proteomes" id="UP001595886"/>
    </source>
</evidence>
<accession>A0ABV9QTP9</accession>
<reference evidence="2" key="1">
    <citation type="journal article" date="2019" name="Int. J. Syst. Evol. Microbiol.">
        <title>The Global Catalogue of Microorganisms (GCM) 10K type strain sequencing project: providing services to taxonomists for standard genome sequencing and annotation.</title>
        <authorList>
            <consortium name="The Broad Institute Genomics Platform"/>
            <consortium name="The Broad Institute Genome Sequencing Center for Infectious Disease"/>
            <person name="Wu L."/>
            <person name="Ma J."/>
        </authorList>
    </citation>
    <scope>NUCLEOTIDE SEQUENCE [LARGE SCALE GENOMIC DNA]</scope>
    <source>
        <strain evidence="2">CCUG 30340</strain>
    </source>
</reference>
<sequence length="201" mass="21993">MRTLRGIGWRELCWLVLGLVLIVAMRKSLLSYADKLAPVPLPAEFKQRIVTRDFAVTAEGFSLARRYKTVGGFLKEDEARVLKTPGVWVAVPVLLEALHEPTFVRARLRTRDGLEYLSASDKRPSAPGVNLASGEVVPGLPKNGTFFFELPPEALPGAHLEFFSGARQPMLDAVVEIDLGLGKATAADLLAMATEEVDLRP</sequence>
<evidence type="ECO:0000313" key="1">
    <source>
        <dbReference type="EMBL" id="MFC4820743.1"/>
    </source>
</evidence>
<proteinExistence type="predicted"/>
<dbReference type="EMBL" id="JBHSHD010000007">
    <property type="protein sequence ID" value="MFC4820743.1"/>
    <property type="molecule type" value="Genomic_DNA"/>
</dbReference>
<organism evidence="1 2">
    <name type="scientific">Dokdonella ginsengisoli</name>
    <dbReference type="NCBI Taxonomy" id="363846"/>
    <lineage>
        <taxon>Bacteria</taxon>
        <taxon>Pseudomonadati</taxon>
        <taxon>Pseudomonadota</taxon>
        <taxon>Gammaproteobacteria</taxon>
        <taxon>Lysobacterales</taxon>
        <taxon>Rhodanobacteraceae</taxon>
        <taxon>Dokdonella</taxon>
    </lineage>
</organism>
<gene>
    <name evidence="1" type="ORF">ACFO6Q_10435</name>
</gene>
<protein>
    <submittedName>
        <fullName evidence="1">Uncharacterized protein</fullName>
    </submittedName>
</protein>